<keyword evidence="7" id="KW-0597">Phosphoprotein</keyword>
<keyword evidence="14" id="KW-0931">ER-Golgi transport</keyword>
<keyword evidence="9" id="KW-0812">Transmembrane</keyword>
<dbReference type="SUPFAM" id="SSF64356">
    <property type="entry name" value="SNARE-like"/>
    <property type="match status" value="1"/>
</dbReference>
<dbReference type="CDD" id="cd15866">
    <property type="entry name" value="R-SNARE_SEC22"/>
    <property type="match status" value="1"/>
</dbReference>
<dbReference type="Pfam" id="PF00069">
    <property type="entry name" value="Pkinase"/>
    <property type="match status" value="1"/>
</dbReference>
<dbReference type="GO" id="GO:0004713">
    <property type="term" value="F:protein tyrosine kinase activity"/>
    <property type="evidence" value="ECO:0007669"/>
    <property type="project" value="TreeGrafter"/>
</dbReference>
<dbReference type="GO" id="GO:0016192">
    <property type="term" value="P:vesicle-mediated transport"/>
    <property type="evidence" value="ECO:0007669"/>
    <property type="project" value="UniProtKB-KW"/>
</dbReference>
<evidence type="ECO:0000256" key="21">
    <source>
        <dbReference type="PROSITE-ProRule" id="PRU00290"/>
    </source>
</evidence>
<dbReference type="SUPFAM" id="SSF58038">
    <property type="entry name" value="SNARE fusion complex"/>
    <property type="match status" value="1"/>
</dbReference>
<evidence type="ECO:0000256" key="5">
    <source>
        <dbReference type="ARBA" id="ARBA00022448"/>
    </source>
</evidence>
<dbReference type="PROSITE" id="PS00108">
    <property type="entry name" value="PROTEIN_KINASE_ST"/>
    <property type="match status" value="1"/>
</dbReference>
<name>A0A8H7BW53_9FUNG</name>
<dbReference type="Pfam" id="PF00957">
    <property type="entry name" value="Synaptobrevin"/>
    <property type="match status" value="1"/>
</dbReference>
<dbReference type="GO" id="GO:0015031">
    <property type="term" value="P:protein transport"/>
    <property type="evidence" value="ECO:0007669"/>
    <property type="project" value="UniProtKB-KW"/>
</dbReference>
<evidence type="ECO:0000256" key="4">
    <source>
        <dbReference type="ARBA" id="ARBA00008867"/>
    </source>
</evidence>
<sequence>MVKTTIIARISDGLPLAASMDDEQVETELSEYKAQAKSIFRRLGVNSEPRCSIDSGPYGFHYIIEGSVCYLCICDKSYPRKLAFSYLEELAKEFNMSYGNEVDKPGLRPYAFVKFDTFMQKTKKIYQDTRMQHNLSKLNEDLQDVTRIMTKNMEDLLWRGDSLDRMSHISGELRDSAKMFEDRARHLNWQALYRKYGPPAIIASVIISYSMSSEALVTPSPSPSSDMSMSLNEKTLTTVKRQSNFLKSLTVDLCRTFTRRNPSFAYNSSNNPRRVLTKPSVPTKNDGCDNDNNDYILYVNATLGEYDQSKYVVMDILGSGTFGQVAKCRNVNSNEWVAVKVIKNKPAYLKQSMVESKILSELNSVWDPEDTHHILRLLDTFTHKQHFCLVFELLSVNLYELIKQNRFRGLSIDVVRKFSEQLLDALVVLKDTSIIHCDLKPENILLKSTEPPVVKVVDFGSACYEPDQAFTYIQSRFYRSPEVLLGLKYTPAIDMWSFGCIVAELFLGMPLFPGSSEYNQLSRIIETLGVPPNHMVEHGKFGKRYFNRHGHQDPVSYSFKSRVQYMEEQGKTEKTSKRYLRTTDLTEMIMQSPMPRKHMNPMEREKEMKFRVDLLDFLKKILVIDPLQRLTPQEAKRHPFVTGSYPLQEEVSYARLCSGISNPLTGAPPPSPVQENDEPLSDHTICKGKPLSTAAQKCTNRLRPKTKIL</sequence>
<keyword evidence="15" id="KW-0653">Protein transport</keyword>
<dbReference type="SUPFAM" id="SSF56112">
    <property type="entry name" value="Protein kinase-like (PK-like)"/>
    <property type="match status" value="1"/>
</dbReference>
<dbReference type="InterPro" id="IPR000719">
    <property type="entry name" value="Prot_kinase_dom"/>
</dbReference>
<dbReference type="CDD" id="cd14824">
    <property type="entry name" value="Longin"/>
    <property type="match status" value="1"/>
</dbReference>
<evidence type="ECO:0000256" key="13">
    <source>
        <dbReference type="ARBA" id="ARBA00022840"/>
    </source>
</evidence>
<evidence type="ECO:0000256" key="10">
    <source>
        <dbReference type="ARBA" id="ARBA00022741"/>
    </source>
</evidence>
<keyword evidence="5" id="KW-0813">Transport</keyword>
<evidence type="ECO:0000259" key="24">
    <source>
        <dbReference type="PROSITE" id="PS50011"/>
    </source>
</evidence>
<evidence type="ECO:0000256" key="22">
    <source>
        <dbReference type="PROSITE-ProRule" id="PRU10141"/>
    </source>
</evidence>
<evidence type="ECO:0000259" key="25">
    <source>
        <dbReference type="PROSITE" id="PS50859"/>
    </source>
</evidence>
<evidence type="ECO:0000313" key="28">
    <source>
        <dbReference type="Proteomes" id="UP000605846"/>
    </source>
</evidence>
<evidence type="ECO:0000256" key="3">
    <source>
        <dbReference type="ARBA" id="ARBA00008025"/>
    </source>
</evidence>
<keyword evidence="13 22" id="KW-0067">ATP-binding</keyword>
<dbReference type="InterPro" id="IPR017441">
    <property type="entry name" value="Protein_kinase_ATP_BS"/>
</dbReference>
<evidence type="ECO:0000259" key="26">
    <source>
        <dbReference type="PROSITE" id="PS50892"/>
    </source>
</evidence>
<evidence type="ECO:0000256" key="18">
    <source>
        <dbReference type="ARBA" id="ARBA00023054"/>
    </source>
</evidence>
<dbReference type="InterPro" id="IPR008271">
    <property type="entry name" value="Ser/Thr_kinase_AS"/>
</dbReference>
<dbReference type="InterPro" id="IPR011012">
    <property type="entry name" value="Longin-like_dom_sf"/>
</dbReference>
<keyword evidence="17" id="KW-0333">Golgi apparatus</keyword>
<dbReference type="EMBL" id="JABAYA010000002">
    <property type="protein sequence ID" value="KAF7732531.1"/>
    <property type="molecule type" value="Genomic_DNA"/>
</dbReference>
<evidence type="ECO:0000256" key="8">
    <source>
        <dbReference type="ARBA" id="ARBA00022679"/>
    </source>
</evidence>
<keyword evidence="6" id="KW-0723">Serine/threonine-protein kinase</keyword>
<dbReference type="PANTHER" id="PTHR24058">
    <property type="entry name" value="DUAL SPECIFICITY PROTEIN KINASE"/>
    <property type="match status" value="1"/>
</dbReference>
<dbReference type="Gene3D" id="1.20.5.110">
    <property type="match status" value="1"/>
</dbReference>
<protein>
    <recommendedName>
        <fullName evidence="20">Protein transport protein SEC22</fullName>
    </recommendedName>
</protein>
<dbReference type="Gene3D" id="3.30.200.20">
    <property type="entry name" value="Phosphorylase Kinase, domain 1"/>
    <property type="match status" value="1"/>
</dbReference>
<keyword evidence="12" id="KW-0256">Endoplasmic reticulum</keyword>
<dbReference type="InterPro" id="IPR011009">
    <property type="entry name" value="Kinase-like_dom_sf"/>
</dbReference>
<dbReference type="PROSITE" id="PS50859">
    <property type="entry name" value="LONGIN"/>
    <property type="match status" value="1"/>
</dbReference>
<dbReference type="PROSITE" id="PS00107">
    <property type="entry name" value="PROTEIN_KINASE_ATP"/>
    <property type="match status" value="1"/>
</dbReference>
<evidence type="ECO:0000256" key="12">
    <source>
        <dbReference type="ARBA" id="ARBA00022824"/>
    </source>
</evidence>
<feature type="domain" description="Longin" evidence="25">
    <location>
        <begin position="6"/>
        <end position="119"/>
    </location>
</feature>
<dbReference type="FunFam" id="3.30.450.50:FF:000007">
    <property type="entry name" value="SNARE complex subunit SEC22"/>
    <property type="match status" value="1"/>
</dbReference>
<dbReference type="Gene3D" id="3.30.450.50">
    <property type="entry name" value="Longin domain"/>
    <property type="match status" value="1"/>
</dbReference>
<dbReference type="Pfam" id="PF13774">
    <property type="entry name" value="Longin"/>
    <property type="match status" value="1"/>
</dbReference>
<evidence type="ECO:0000256" key="2">
    <source>
        <dbReference type="ARBA" id="ARBA00004409"/>
    </source>
</evidence>
<comment type="similarity">
    <text evidence="4">Belongs to the protein kinase superfamily. CMGC Ser/Thr protein kinase family. MNB/DYRK subfamily.</text>
</comment>
<proteinExistence type="inferred from homology"/>
<dbReference type="FunFam" id="1.10.510.10:FF:000380">
    <property type="entry name" value="Serine/threonine-protein kinase ppk15"/>
    <property type="match status" value="1"/>
</dbReference>
<dbReference type="InterPro" id="IPR050494">
    <property type="entry name" value="Ser_Thr_dual-spec_kinase"/>
</dbReference>
<keyword evidence="16" id="KW-1133">Transmembrane helix</keyword>
<evidence type="ECO:0000256" key="11">
    <source>
        <dbReference type="ARBA" id="ARBA00022777"/>
    </source>
</evidence>
<keyword evidence="18 21" id="KW-0175">Coiled coil</keyword>
<dbReference type="OrthoDB" id="9332038at2759"/>
<comment type="caution">
    <text evidence="27">The sequence shown here is derived from an EMBL/GenBank/DDBJ whole genome shotgun (WGS) entry which is preliminary data.</text>
</comment>
<dbReference type="AlphaFoldDB" id="A0A8H7BW53"/>
<dbReference type="PANTHER" id="PTHR24058:SF17">
    <property type="entry name" value="HOMEODOMAIN INTERACTING PROTEIN KINASE, ISOFORM D"/>
    <property type="match status" value="1"/>
</dbReference>
<feature type="domain" description="V-SNARE coiled-coil homology" evidence="26">
    <location>
        <begin position="134"/>
        <end position="194"/>
    </location>
</feature>
<evidence type="ECO:0000256" key="17">
    <source>
        <dbReference type="ARBA" id="ARBA00023034"/>
    </source>
</evidence>
<feature type="domain" description="Protein kinase" evidence="24">
    <location>
        <begin position="311"/>
        <end position="641"/>
    </location>
</feature>
<evidence type="ECO:0000256" key="6">
    <source>
        <dbReference type="ARBA" id="ARBA00022527"/>
    </source>
</evidence>
<dbReference type="SMART" id="SM01270">
    <property type="entry name" value="Longin"/>
    <property type="match status" value="1"/>
</dbReference>
<evidence type="ECO:0000256" key="7">
    <source>
        <dbReference type="ARBA" id="ARBA00022553"/>
    </source>
</evidence>
<dbReference type="GO" id="GO:0005634">
    <property type="term" value="C:nucleus"/>
    <property type="evidence" value="ECO:0007669"/>
    <property type="project" value="TreeGrafter"/>
</dbReference>
<evidence type="ECO:0000256" key="1">
    <source>
        <dbReference type="ARBA" id="ARBA00004163"/>
    </source>
</evidence>
<reference evidence="27" key="1">
    <citation type="submission" date="2020-01" db="EMBL/GenBank/DDBJ databases">
        <title>Genome Sequencing of Three Apophysomyces-Like Fungal Strains Confirms a Novel Fungal Genus in the Mucoromycota with divergent Burkholderia-like Endosymbiotic Bacteria.</title>
        <authorList>
            <person name="Stajich J.E."/>
            <person name="Macias A.M."/>
            <person name="Carter-House D."/>
            <person name="Lovett B."/>
            <person name="Kasson L.R."/>
            <person name="Berry K."/>
            <person name="Grigoriev I."/>
            <person name="Chang Y."/>
            <person name="Spatafora J."/>
            <person name="Kasson M.T."/>
        </authorList>
    </citation>
    <scope>NUCLEOTIDE SEQUENCE</scope>
    <source>
        <strain evidence="27">NRRL A-21654</strain>
    </source>
</reference>
<evidence type="ECO:0000256" key="23">
    <source>
        <dbReference type="SAM" id="MobiDB-lite"/>
    </source>
</evidence>
<keyword evidence="19" id="KW-0472">Membrane</keyword>
<dbReference type="InterPro" id="IPR042855">
    <property type="entry name" value="V_SNARE_CC"/>
</dbReference>
<feature type="region of interest" description="Disordered" evidence="23">
    <location>
        <begin position="662"/>
        <end position="681"/>
    </location>
</feature>
<keyword evidence="10 22" id="KW-0547">Nucleotide-binding</keyword>
<keyword evidence="28" id="KW-1185">Reference proteome</keyword>
<feature type="binding site" evidence="22">
    <location>
        <position position="340"/>
    </location>
    <ligand>
        <name>ATP</name>
        <dbReference type="ChEBI" id="CHEBI:30616"/>
    </ligand>
</feature>
<dbReference type="GO" id="GO:0005524">
    <property type="term" value="F:ATP binding"/>
    <property type="evidence" value="ECO:0007669"/>
    <property type="project" value="UniProtKB-UniRule"/>
</dbReference>
<dbReference type="Gene3D" id="1.10.510.10">
    <property type="entry name" value="Transferase(Phosphotransferase) domain 1"/>
    <property type="match status" value="1"/>
</dbReference>
<evidence type="ECO:0000256" key="19">
    <source>
        <dbReference type="ARBA" id="ARBA00023136"/>
    </source>
</evidence>
<keyword evidence="11 27" id="KW-0418">Kinase</keyword>
<dbReference type="PROSITE" id="PS50892">
    <property type="entry name" value="V_SNARE"/>
    <property type="match status" value="1"/>
</dbReference>
<evidence type="ECO:0000256" key="14">
    <source>
        <dbReference type="ARBA" id="ARBA00022892"/>
    </source>
</evidence>
<dbReference type="InterPro" id="IPR010908">
    <property type="entry name" value="Longin_dom"/>
</dbReference>
<evidence type="ECO:0000256" key="20">
    <source>
        <dbReference type="ARBA" id="ARBA00024249"/>
    </source>
</evidence>
<gene>
    <name evidence="27" type="primary">YAK1_2</name>
    <name evidence="27" type="ORF">EC973_003278</name>
</gene>
<dbReference type="Proteomes" id="UP000605846">
    <property type="component" value="Unassembled WGS sequence"/>
</dbReference>
<dbReference type="GO" id="GO:0005789">
    <property type="term" value="C:endoplasmic reticulum membrane"/>
    <property type="evidence" value="ECO:0007669"/>
    <property type="project" value="UniProtKB-SubCell"/>
</dbReference>
<comment type="subcellular location">
    <subcellularLocation>
        <location evidence="1">Endoplasmic reticulum membrane</location>
        <topology evidence="1">Single-pass type IV membrane protein</topology>
    </subcellularLocation>
    <subcellularLocation>
        <location evidence="2">Golgi apparatus membrane</location>
        <topology evidence="2">Single-pass type IV membrane protein</topology>
    </subcellularLocation>
</comment>
<evidence type="ECO:0000313" key="27">
    <source>
        <dbReference type="EMBL" id="KAF7732531.1"/>
    </source>
</evidence>
<evidence type="ECO:0000256" key="16">
    <source>
        <dbReference type="ARBA" id="ARBA00022989"/>
    </source>
</evidence>
<dbReference type="GO" id="GO:0000139">
    <property type="term" value="C:Golgi membrane"/>
    <property type="evidence" value="ECO:0007669"/>
    <property type="project" value="UniProtKB-SubCell"/>
</dbReference>
<evidence type="ECO:0000256" key="9">
    <source>
        <dbReference type="ARBA" id="ARBA00022692"/>
    </source>
</evidence>
<accession>A0A8H7BW53</accession>
<organism evidence="27 28">
    <name type="scientific">Apophysomyces ossiformis</name>
    <dbReference type="NCBI Taxonomy" id="679940"/>
    <lineage>
        <taxon>Eukaryota</taxon>
        <taxon>Fungi</taxon>
        <taxon>Fungi incertae sedis</taxon>
        <taxon>Mucoromycota</taxon>
        <taxon>Mucoromycotina</taxon>
        <taxon>Mucoromycetes</taxon>
        <taxon>Mucorales</taxon>
        <taxon>Mucorineae</taxon>
        <taxon>Mucoraceae</taxon>
        <taxon>Apophysomyces</taxon>
    </lineage>
</organism>
<comment type="similarity">
    <text evidence="3">Belongs to the synaptobrevin family.</text>
</comment>
<keyword evidence="8" id="KW-0808">Transferase</keyword>
<dbReference type="PROSITE" id="PS50011">
    <property type="entry name" value="PROTEIN_KINASE_DOM"/>
    <property type="match status" value="1"/>
</dbReference>
<evidence type="ECO:0000256" key="15">
    <source>
        <dbReference type="ARBA" id="ARBA00022927"/>
    </source>
</evidence>
<dbReference type="SMART" id="SM00220">
    <property type="entry name" value="S_TKc"/>
    <property type="match status" value="1"/>
</dbReference>
<dbReference type="GO" id="GO:0004674">
    <property type="term" value="F:protein serine/threonine kinase activity"/>
    <property type="evidence" value="ECO:0007669"/>
    <property type="project" value="UniProtKB-KW"/>
</dbReference>